<organism evidence="1 2">
    <name type="scientific">Arabis nemorensis</name>
    <dbReference type="NCBI Taxonomy" id="586526"/>
    <lineage>
        <taxon>Eukaryota</taxon>
        <taxon>Viridiplantae</taxon>
        <taxon>Streptophyta</taxon>
        <taxon>Embryophyta</taxon>
        <taxon>Tracheophyta</taxon>
        <taxon>Spermatophyta</taxon>
        <taxon>Magnoliopsida</taxon>
        <taxon>eudicotyledons</taxon>
        <taxon>Gunneridae</taxon>
        <taxon>Pentapetalae</taxon>
        <taxon>rosids</taxon>
        <taxon>malvids</taxon>
        <taxon>Brassicales</taxon>
        <taxon>Brassicaceae</taxon>
        <taxon>Arabideae</taxon>
        <taxon>Arabis</taxon>
    </lineage>
</organism>
<dbReference type="InterPro" id="IPR006286">
    <property type="entry name" value="C56_PfpI-like"/>
</dbReference>
<dbReference type="OrthoDB" id="543156at2759"/>
<dbReference type="AlphaFoldDB" id="A0A565BWA5"/>
<evidence type="ECO:0000313" key="1">
    <source>
        <dbReference type="EMBL" id="VVB05674.1"/>
    </source>
</evidence>
<name>A0A565BWA5_9BRAS</name>
<gene>
    <name evidence="1" type="ORF">ANE_LOCUS16118</name>
</gene>
<sequence>MAQKSVLMLCGEFMEAYETIVPLYVLQAFSVSVHCVSPGRKTGDKCVMAAHDLLVLEASL</sequence>
<proteinExistence type="predicted"/>
<accession>A0A565BWA5</accession>
<dbReference type="PANTHER" id="PTHR42733:SF2">
    <property type="entry name" value="DJ-1_THIJ_PFPI FAMILY PROTEIN"/>
    <property type="match status" value="1"/>
</dbReference>
<dbReference type="PANTHER" id="PTHR42733">
    <property type="entry name" value="DJ-1 PROTEIN"/>
    <property type="match status" value="1"/>
</dbReference>
<evidence type="ECO:0008006" key="3">
    <source>
        <dbReference type="Google" id="ProtNLM"/>
    </source>
</evidence>
<dbReference type="InterPro" id="IPR029062">
    <property type="entry name" value="Class_I_gatase-like"/>
</dbReference>
<evidence type="ECO:0000313" key="2">
    <source>
        <dbReference type="Proteomes" id="UP000489600"/>
    </source>
</evidence>
<dbReference type="Gene3D" id="3.40.50.880">
    <property type="match status" value="1"/>
</dbReference>
<comment type="caution">
    <text evidence="1">The sequence shown here is derived from an EMBL/GenBank/DDBJ whole genome shotgun (WGS) entry which is preliminary data.</text>
</comment>
<dbReference type="Proteomes" id="UP000489600">
    <property type="component" value="Unassembled WGS sequence"/>
</dbReference>
<dbReference type="SUPFAM" id="SSF52317">
    <property type="entry name" value="Class I glutamine amidotransferase-like"/>
    <property type="match status" value="1"/>
</dbReference>
<dbReference type="EMBL" id="CABITT030000005">
    <property type="protein sequence ID" value="VVB05674.1"/>
    <property type="molecule type" value="Genomic_DNA"/>
</dbReference>
<keyword evidence="2" id="KW-1185">Reference proteome</keyword>
<protein>
    <recommendedName>
        <fullName evidence="3">DJ-1/PfpI domain-containing protein</fullName>
    </recommendedName>
</protein>
<reference evidence="1" key="1">
    <citation type="submission" date="2019-07" db="EMBL/GenBank/DDBJ databases">
        <authorList>
            <person name="Dittberner H."/>
        </authorList>
    </citation>
    <scope>NUCLEOTIDE SEQUENCE [LARGE SCALE GENOMIC DNA]</scope>
</reference>